<dbReference type="Gene3D" id="1.20.1530.20">
    <property type="match status" value="1"/>
</dbReference>
<feature type="transmembrane region" description="Helical" evidence="7">
    <location>
        <begin position="92"/>
        <end position="112"/>
    </location>
</feature>
<evidence type="ECO:0000256" key="6">
    <source>
        <dbReference type="ARBA" id="ARBA00023136"/>
    </source>
</evidence>
<feature type="transmembrane region" description="Helical" evidence="7">
    <location>
        <begin position="59"/>
        <end position="80"/>
    </location>
</feature>
<sequence>MDLDQNGTYGNFTEVVHDPVKKNLKQAIQWLLPIILVFIMLGMGCDIEWKVLKVHIKRPIGPVIGAACQFIVMPLLSFSLAHALQLSADRALGLLILGCCPGGTVSNIFTYWNDGDVPLSVFMTACSTVFAFGMMPLNLFIYSRSWTDDDVVVPYLKIFITLLTVLIPAGIGVLIKWKLPKIAKRLVQVASACGLVSILIVIVCQIILYPHIFTSGWKIWIAALLLPFVGFILGYASSAAACQTAKCCRTIAFETGCQNVAIALTLIAISFPTDRGAYIISIPVLVGVTMMVEPSVITVIYKMFMCWKIRKASTEENEQGYKTEIKELELIPKSMKLEI</sequence>
<dbReference type="GeneID" id="106159384"/>
<dbReference type="KEGG" id="lak:106159384"/>
<evidence type="ECO:0000256" key="4">
    <source>
        <dbReference type="ARBA" id="ARBA00022847"/>
    </source>
</evidence>
<feature type="transmembrane region" description="Helical" evidence="7">
    <location>
        <begin position="27"/>
        <end position="47"/>
    </location>
</feature>
<reference evidence="9" key="1">
    <citation type="submission" date="2025-08" db="UniProtKB">
        <authorList>
            <consortium name="RefSeq"/>
        </authorList>
    </citation>
    <scope>IDENTIFICATION</scope>
    <source>
        <tissue evidence="9">Gonads</tissue>
    </source>
</reference>
<dbReference type="Proteomes" id="UP000085678">
    <property type="component" value="Unplaced"/>
</dbReference>
<accession>A0A1S3HYM5</accession>
<feature type="transmembrane region" description="Helical" evidence="7">
    <location>
        <begin position="219"/>
        <end position="239"/>
    </location>
</feature>
<evidence type="ECO:0000256" key="1">
    <source>
        <dbReference type="ARBA" id="ARBA00004141"/>
    </source>
</evidence>
<dbReference type="InterPro" id="IPR004710">
    <property type="entry name" value="Bilac:Na_transpt"/>
</dbReference>
<evidence type="ECO:0000313" key="9">
    <source>
        <dbReference type="RefSeq" id="XP_013391113.2"/>
    </source>
</evidence>
<evidence type="ECO:0000256" key="2">
    <source>
        <dbReference type="ARBA" id="ARBA00006528"/>
    </source>
</evidence>
<gene>
    <name evidence="9" type="primary">LOC106159384</name>
</gene>
<feature type="transmembrane region" description="Helical" evidence="7">
    <location>
        <begin position="119"/>
        <end position="143"/>
    </location>
</feature>
<feature type="transmembrane region" description="Helical" evidence="7">
    <location>
        <begin position="189"/>
        <end position="213"/>
    </location>
</feature>
<feature type="transmembrane region" description="Helical" evidence="7">
    <location>
        <begin position="251"/>
        <end position="271"/>
    </location>
</feature>
<comment type="similarity">
    <text evidence="2">Belongs to the bile acid:sodium symporter (BASS) (TC 2.A.28) family.</text>
</comment>
<keyword evidence="5 7" id="KW-1133">Transmembrane helix</keyword>
<keyword evidence="3 7" id="KW-0812">Transmembrane</keyword>
<evidence type="ECO:0000313" key="8">
    <source>
        <dbReference type="Proteomes" id="UP000085678"/>
    </source>
</evidence>
<keyword evidence="8" id="KW-1185">Reference proteome</keyword>
<dbReference type="RefSeq" id="XP_013391113.2">
    <property type="nucleotide sequence ID" value="XM_013535659.2"/>
</dbReference>
<name>A0A1S3HYM5_LINAN</name>
<dbReference type="PANTHER" id="PTHR10361">
    <property type="entry name" value="SODIUM-BILE ACID COTRANSPORTER"/>
    <property type="match status" value="1"/>
</dbReference>
<feature type="transmembrane region" description="Helical" evidence="7">
    <location>
        <begin position="277"/>
        <end position="301"/>
    </location>
</feature>
<keyword evidence="4" id="KW-0813">Transport</keyword>
<evidence type="ECO:0000256" key="7">
    <source>
        <dbReference type="SAM" id="Phobius"/>
    </source>
</evidence>
<dbReference type="InterPro" id="IPR038770">
    <property type="entry name" value="Na+/solute_symporter_sf"/>
</dbReference>
<dbReference type="Pfam" id="PF01758">
    <property type="entry name" value="SBF"/>
    <property type="match status" value="1"/>
</dbReference>
<comment type="subcellular location">
    <subcellularLocation>
        <location evidence="1">Membrane</location>
        <topology evidence="1">Multi-pass membrane protein</topology>
    </subcellularLocation>
</comment>
<keyword evidence="6 7" id="KW-0472">Membrane</keyword>
<evidence type="ECO:0000256" key="3">
    <source>
        <dbReference type="ARBA" id="ARBA00022692"/>
    </source>
</evidence>
<proteinExistence type="inferred from homology"/>
<feature type="transmembrane region" description="Helical" evidence="7">
    <location>
        <begin position="155"/>
        <end position="177"/>
    </location>
</feature>
<dbReference type="GO" id="GO:0016020">
    <property type="term" value="C:membrane"/>
    <property type="evidence" value="ECO:0007669"/>
    <property type="project" value="UniProtKB-SubCell"/>
</dbReference>
<dbReference type="GO" id="GO:0008508">
    <property type="term" value="F:bile acid:sodium symporter activity"/>
    <property type="evidence" value="ECO:0007669"/>
    <property type="project" value="TreeGrafter"/>
</dbReference>
<dbReference type="PANTHER" id="PTHR10361:SF28">
    <property type="entry name" value="P3 PROTEIN-RELATED"/>
    <property type="match status" value="1"/>
</dbReference>
<evidence type="ECO:0000256" key="5">
    <source>
        <dbReference type="ARBA" id="ARBA00022989"/>
    </source>
</evidence>
<protein>
    <submittedName>
        <fullName evidence="9">Ileal sodium/bile acid cotransporter</fullName>
    </submittedName>
</protein>
<dbReference type="AlphaFoldDB" id="A0A1S3HYM5"/>
<dbReference type="InterPro" id="IPR002657">
    <property type="entry name" value="BilAc:Na_symport/Acr3"/>
</dbReference>
<dbReference type="OrthoDB" id="203097at2759"/>
<dbReference type="InParanoid" id="A0A1S3HYM5"/>
<organism evidence="8 9">
    <name type="scientific">Lingula anatina</name>
    <name type="common">Brachiopod</name>
    <name type="synonym">Lingula unguis</name>
    <dbReference type="NCBI Taxonomy" id="7574"/>
    <lineage>
        <taxon>Eukaryota</taxon>
        <taxon>Metazoa</taxon>
        <taxon>Spiralia</taxon>
        <taxon>Lophotrochozoa</taxon>
        <taxon>Brachiopoda</taxon>
        <taxon>Linguliformea</taxon>
        <taxon>Lingulata</taxon>
        <taxon>Lingulida</taxon>
        <taxon>Linguloidea</taxon>
        <taxon>Lingulidae</taxon>
        <taxon>Lingula</taxon>
    </lineage>
</organism>
<dbReference type="FunFam" id="1.20.1530.20:FF:000035">
    <property type="entry name" value="Uncharacterized protein"/>
    <property type="match status" value="1"/>
</dbReference>
<keyword evidence="4" id="KW-0769">Symport</keyword>